<feature type="domain" description="Histidine kinase/HSP90-like ATPase" evidence="9">
    <location>
        <begin position="546"/>
        <end position="640"/>
    </location>
</feature>
<reference evidence="10 11" key="1">
    <citation type="submission" date="2019-03" db="EMBL/GenBank/DDBJ databases">
        <title>Genomic analyses of the natural microbiome of Caenorhabditis elegans.</title>
        <authorList>
            <person name="Samuel B."/>
        </authorList>
    </citation>
    <scope>NUCLEOTIDE SEQUENCE [LARGE SCALE GENOMIC DNA]</scope>
    <source>
        <strain evidence="10 11">JUb89</strain>
    </source>
</reference>
<keyword evidence="5" id="KW-0902">Two-component regulatory system</keyword>
<feature type="transmembrane region" description="Helical" evidence="7">
    <location>
        <begin position="354"/>
        <end position="373"/>
    </location>
</feature>
<feature type="coiled-coil region" evidence="6">
    <location>
        <begin position="406"/>
        <end position="447"/>
    </location>
</feature>
<feature type="chain" id="PRO_5020242773" description="histidine kinase" evidence="8">
    <location>
        <begin position="41"/>
        <end position="647"/>
    </location>
</feature>
<keyword evidence="11" id="KW-1185">Reference proteome</keyword>
<evidence type="ECO:0000256" key="2">
    <source>
        <dbReference type="ARBA" id="ARBA00012438"/>
    </source>
</evidence>
<feature type="transmembrane region" description="Helical" evidence="7">
    <location>
        <begin position="296"/>
        <end position="317"/>
    </location>
</feature>
<accession>A0A4R1XQR6</accession>
<dbReference type="EMBL" id="SLVJ01000012">
    <property type="protein sequence ID" value="TCM66604.1"/>
    <property type="molecule type" value="Genomic_DNA"/>
</dbReference>
<feature type="transmembrane region" description="Helical" evidence="7">
    <location>
        <begin position="385"/>
        <end position="403"/>
    </location>
</feature>
<evidence type="ECO:0000256" key="3">
    <source>
        <dbReference type="ARBA" id="ARBA00022679"/>
    </source>
</evidence>
<keyword evidence="7" id="KW-0812">Transmembrane</keyword>
<evidence type="ECO:0000256" key="6">
    <source>
        <dbReference type="SAM" id="Coils"/>
    </source>
</evidence>
<keyword evidence="8" id="KW-0732">Signal</keyword>
<dbReference type="AlphaFoldDB" id="A0A4R1XQR6"/>
<dbReference type="SMART" id="SM00387">
    <property type="entry name" value="HATPase_c"/>
    <property type="match status" value="1"/>
</dbReference>
<feature type="transmembrane region" description="Helical" evidence="7">
    <location>
        <begin position="264"/>
        <end position="284"/>
    </location>
</feature>
<dbReference type="InterPro" id="IPR011623">
    <property type="entry name" value="7TMR_DISM_rcpt_extracell_dom1"/>
</dbReference>
<dbReference type="Gene3D" id="3.30.565.10">
    <property type="entry name" value="Histidine kinase-like ATPase, C-terminal domain"/>
    <property type="match status" value="1"/>
</dbReference>
<dbReference type="SUPFAM" id="SSF55874">
    <property type="entry name" value="ATPase domain of HSP90 chaperone/DNA topoisomerase II/histidine kinase"/>
    <property type="match status" value="1"/>
</dbReference>
<evidence type="ECO:0000256" key="5">
    <source>
        <dbReference type="ARBA" id="ARBA00023012"/>
    </source>
</evidence>
<dbReference type="EC" id="2.7.13.3" evidence="2"/>
<feature type="transmembrane region" description="Helical" evidence="7">
    <location>
        <begin position="323"/>
        <end position="342"/>
    </location>
</feature>
<feature type="transmembrane region" description="Helical" evidence="7">
    <location>
        <begin position="205"/>
        <end position="226"/>
    </location>
</feature>
<dbReference type="InterPro" id="IPR008979">
    <property type="entry name" value="Galactose-bd-like_sf"/>
</dbReference>
<name>A0A4R1XQR6_ACICA</name>
<organism evidence="10 11">
    <name type="scientific">Acinetobacter calcoaceticus</name>
    <dbReference type="NCBI Taxonomy" id="471"/>
    <lineage>
        <taxon>Bacteria</taxon>
        <taxon>Pseudomonadati</taxon>
        <taxon>Pseudomonadota</taxon>
        <taxon>Gammaproteobacteria</taxon>
        <taxon>Moraxellales</taxon>
        <taxon>Moraxellaceae</taxon>
        <taxon>Acinetobacter</taxon>
        <taxon>Acinetobacter calcoaceticus/baumannii complex</taxon>
    </lineage>
</organism>
<keyword evidence="6" id="KW-0175">Coiled coil</keyword>
<evidence type="ECO:0000256" key="8">
    <source>
        <dbReference type="SAM" id="SignalP"/>
    </source>
</evidence>
<dbReference type="Gene3D" id="2.60.120.260">
    <property type="entry name" value="Galactose-binding domain-like"/>
    <property type="match status" value="1"/>
</dbReference>
<dbReference type="GO" id="GO:0000160">
    <property type="term" value="P:phosphorelay signal transduction system"/>
    <property type="evidence" value="ECO:0007669"/>
    <property type="project" value="UniProtKB-KW"/>
</dbReference>
<dbReference type="InterPro" id="IPR050482">
    <property type="entry name" value="Sensor_HK_TwoCompSys"/>
</dbReference>
<dbReference type="InterPro" id="IPR003594">
    <property type="entry name" value="HATPase_dom"/>
</dbReference>
<feature type="signal peptide" evidence="8">
    <location>
        <begin position="1"/>
        <end position="40"/>
    </location>
</feature>
<comment type="catalytic activity">
    <reaction evidence="1">
        <text>ATP + protein L-histidine = ADP + protein N-phospho-L-histidine.</text>
        <dbReference type="EC" id="2.7.13.3"/>
    </reaction>
</comment>
<dbReference type="Pfam" id="PF07695">
    <property type="entry name" value="7TMR-DISM_7TM"/>
    <property type="match status" value="1"/>
</dbReference>
<sequence>MHAHQGSGYCKNARVTGLINRVLYQALFSLLLLYSSCSAAQTQNMVLLENQQCDIQVNSVQAAKHPNANHEKQWVDIRLPDFWEDRWPGYSGSVWYKIQWTQQCHTPLDAPLAISIDSINMAGEVYLNDQLLWKDRSLVEPLSRSWNTPRYWIIPPSCIKSGENTLMVKVVGVATQSPGMGLFHIGSASLITQHQREYKFRHQTVHLISLIISLTLGGLGLLIWLLRRQDSTFAWFALASTLWAIFISNTQMSELGPFSNTLQLAKFNILILAMYSVCFAIFTWRFANKKYKQFEYLSAVIIVIFCLSLILSTTAYLQWIMSIIFFFSILLFLINCLFYQWIAYKSKQPDVRILACLMLLYIGILIHDIIKIINHDTSGFMTTPFAALLMTLALSLILGWRIAKNITKIEAFNEQLEIKIDQVKLELEQSLDKKHQLEIDNIRLQERLNLSHDLHDGLGGSLVRSIVLVDKSEQFDKHRTLSILKLLRNDLRQIIDSGSSLGAKIPETPLIWGAPLRHRYVQIFEEMDITSKWSFPERWQLALTTMESLTLARVTEEALTNIVKHSRATEVNVSLAMIDAQTLELSIRDNGVGFDPSMVQSGFHVGLHSMQVRVNRIGASIDILSQPGQTEIRVLIRHQPPDQSESL</sequence>
<dbReference type="GO" id="GO:0004673">
    <property type="term" value="F:protein histidine kinase activity"/>
    <property type="evidence" value="ECO:0007669"/>
    <property type="project" value="UniProtKB-EC"/>
</dbReference>
<dbReference type="PANTHER" id="PTHR24421">
    <property type="entry name" value="NITRATE/NITRITE SENSOR PROTEIN NARX-RELATED"/>
    <property type="match status" value="1"/>
</dbReference>
<feature type="transmembrane region" description="Helical" evidence="7">
    <location>
        <begin position="233"/>
        <end position="252"/>
    </location>
</feature>
<dbReference type="Pfam" id="PF02518">
    <property type="entry name" value="HATPase_c"/>
    <property type="match status" value="1"/>
</dbReference>
<evidence type="ECO:0000313" key="11">
    <source>
        <dbReference type="Proteomes" id="UP000294963"/>
    </source>
</evidence>
<evidence type="ECO:0000313" key="10">
    <source>
        <dbReference type="EMBL" id="TCM66604.1"/>
    </source>
</evidence>
<keyword evidence="7" id="KW-1133">Transmembrane helix</keyword>
<dbReference type="OrthoDB" id="9797605at2"/>
<evidence type="ECO:0000256" key="4">
    <source>
        <dbReference type="ARBA" id="ARBA00022777"/>
    </source>
</evidence>
<keyword evidence="7" id="KW-0472">Membrane</keyword>
<gene>
    <name evidence="10" type="ORF">EC844_11247</name>
</gene>
<dbReference type="InterPro" id="IPR036890">
    <property type="entry name" value="HATPase_C_sf"/>
</dbReference>
<dbReference type="SUPFAM" id="SSF49785">
    <property type="entry name" value="Galactose-binding domain-like"/>
    <property type="match status" value="1"/>
</dbReference>
<evidence type="ECO:0000256" key="1">
    <source>
        <dbReference type="ARBA" id="ARBA00000085"/>
    </source>
</evidence>
<dbReference type="CDD" id="cd16917">
    <property type="entry name" value="HATPase_UhpB-NarQ-NarX-like"/>
    <property type="match status" value="1"/>
</dbReference>
<comment type="caution">
    <text evidence="10">The sequence shown here is derived from an EMBL/GenBank/DDBJ whole genome shotgun (WGS) entry which is preliminary data.</text>
</comment>
<keyword evidence="4 10" id="KW-0418">Kinase</keyword>
<evidence type="ECO:0000256" key="7">
    <source>
        <dbReference type="SAM" id="Phobius"/>
    </source>
</evidence>
<protein>
    <recommendedName>
        <fullName evidence="2">histidine kinase</fullName>
        <ecNumber evidence="2">2.7.13.3</ecNumber>
    </recommendedName>
</protein>
<dbReference type="PANTHER" id="PTHR24421:SF10">
    <property type="entry name" value="NITRATE_NITRITE SENSOR PROTEIN NARQ"/>
    <property type="match status" value="1"/>
</dbReference>
<keyword evidence="3" id="KW-0808">Transferase</keyword>
<proteinExistence type="predicted"/>
<dbReference type="Proteomes" id="UP000294963">
    <property type="component" value="Unassembled WGS sequence"/>
</dbReference>
<evidence type="ECO:0000259" key="9">
    <source>
        <dbReference type="SMART" id="SM00387"/>
    </source>
</evidence>